<protein>
    <recommendedName>
        <fullName evidence="2">sphingomyelin phosphodiesterase</fullName>
        <ecNumber evidence="2">3.1.4.12</ecNumber>
    </recommendedName>
</protein>
<feature type="domain" description="Endonuclease/exonuclease/phosphatase" evidence="3">
    <location>
        <begin position="22"/>
        <end position="355"/>
    </location>
</feature>
<dbReference type="InterPro" id="IPR005135">
    <property type="entry name" value="Endo/exonuclease/phosphatase"/>
</dbReference>
<accession>A0A9D4MZ53</accession>
<keyword evidence="5" id="KW-1185">Reference proteome</keyword>
<name>A0A9D4MZ53_DREPO</name>
<evidence type="ECO:0000256" key="2">
    <source>
        <dbReference type="ARBA" id="ARBA00012369"/>
    </source>
</evidence>
<dbReference type="EC" id="3.1.4.12" evidence="2"/>
<dbReference type="EMBL" id="JAIWYP010000001">
    <property type="protein sequence ID" value="KAH3884404.1"/>
    <property type="molecule type" value="Genomic_DNA"/>
</dbReference>
<dbReference type="InterPro" id="IPR038772">
    <property type="entry name" value="Sph/SMPD2-like"/>
</dbReference>
<dbReference type="SUPFAM" id="SSF56219">
    <property type="entry name" value="DNase I-like"/>
    <property type="match status" value="1"/>
</dbReference>
<dbReference type="AlphaFoldDB" id="A0A9D4MZ53"/>
<comment type="caution">
    <text evidence="4">The sequence shown here is derived from an EMBL/GenBank/DDBJ whole genome shotgun (WGS) entry which is preliminary data.</text>
</comment>
<dbReference type="InterPro" id="IPR036691">
    <property type="entry name" value="Endo/exonu/phosph_ase_sf"/>
</dbReference>
<dbReference type="GO" id="GO:0005737">
    <property type="term" value="C:cytoplasm"/>
    <property type="evidence" value="ECO:0007669"/>
    <property type="project" value="TreeGrafter"/>
</dbReference>
<dbReference type="Gene3D" id="3.60.10.10">
    <property type="entry name" value="Endonuclease/exonuclease/phosphatase"/>
    <property type="match status" value="2"/>
</dbReference>
<evidence type="ECO:0000313" key="4">
    <source>
        <dbReference type="EMBL" id="KAH3884404.1"/>
    </source>
</evidence>
<proteinExistence type="inferred from homology"/>
<dbReference type="PANTHER" id="PTHR16320:SF1">
    <property type="entry name" value="SPHINGOMYELINASE DDB_G0288017"/>
    <property type="match status" value="1"/>
</dbReference>
<reference evidence="4" key="1">
    <citation type="journal article" date="2019" name="bioRxiv">
        <title>The Genome of the Zebra Mussel, Dreissena polymorpha: A Resource for Invasive Species Research.</title>
        <authorList>
            <person name="McCartney M.A."/>
            <person name="Auch B."/>
            <person name="Kono T."/>
            <person name="Mallez S."/>
            <person name="Zhang Y."/>
            <person name="Obille A."/>
            <person name="Becker A."/>
            <person name="Abrahante J.E."/>
            <person name="Garbe J."/>
            <person name="Badalamenti J.P."/>
            <person name="Herman A."/>
            <person name="Mangelson H."/>
            <person name="Liachko I."/>
            <person name="Sullivan S."/>
            <person name="Sone E.D."/>
            <person name="Koren S."/>
            <person name="Silverstein K.A.T."/>
            <person name="Beckman K.B."/>
            <person name="Gohl D.M."/>
        </authorList>
    </citation>
    <scope>NUCLEOTIDE SEQUENCE</scope>
    <source>
        <strain evidence="4">Duluth1</strain>
        <tissue evidence="4">Whole animal</tissue>
    </source>
</reference>
<gene>
    <name evidence="4" type="ORF">DPMN_008382</name>
</gene>
<evidence type="ECO:0000256" key="1">
    <source>
        <dbReference type="ARBA" id="ARBA00006335"/>
    </source>
</evidence>
<dbReference type="PANTHER" id="PTHR16320">
    <property type="entry name" value="SPHINGOMYELINASE FAMILY MEMBER"/>
    <property type="match status" value="1"/>
</dbReference>
<sequence>MLTLWTTVLSLDQTCPVRRVITYNTALLDHSLNGIQNNRIERLDAIIQAIEKVDADLVCLQEVWIGQDVERMTHALKQQYPYSFSKIHVGGVLPSQELARENPPCDTAQLSLFIWCASDNKCMKKKPEKTFQCLQKNCFPFYVQLPQKCITCVVATMNFLKPFEIFPKCAYSKFPTPDSFTVNEPGLLLLSKLPIAEAGYTEYHPKTRCFIERGYLEANMVELGKVVCTHNTHYPEHYFEMDHIAIGTHASYLEQGIDERNQLIRNFGYVAPLIILGDFNVGGATGPFINDDLPEEFDRLCLYFDILPATQCSLCWPHENPYNKIGSATLNVVVDHIFFKGLTALKTERVITPHEFVLPSLLPLSNHNGVMTTLKTC</sequence>
<organism evidence="4 5">
    <name type="scientific">Dreissena polymorpha</name>
    <name type="common">Zebra mussel</name>
    <name type="synonym">Mytilus polymorpha</name>
    <dbReference type="NCBI Taxonomy" id="45954"/>
    <lineage>
        <taxon>Eukaryota</taxon>
        <taxon>Metazoa</taxon>
        <taxon>Spiralia</taxon>
        <taxon>Lophotrochozoa</taxon>
        <taxon>Mollusca</taxon>
        <taxon>Bivalvia</taxon>
        <taxon>Autobranchia</taxon>
        <taxon>Heteroconchia</taxon>
        <taxon>Euheterodonta</taxon>
        <taxon>Imparidentia</taxon>
        <taxon>Neoheterodontei</taxon>
        <taxon>Myida</taxon>
        <taxon>Dreissenoidea</taxon>
        <taxon>Dreissenidae</taxon>
        <taxon>Dreissena</taxon>
    </lineage>
</organism>
<comment type="similarity">
    <text evidence="1">Belongs to the neutral sphingomyelinase family.</text>
</comment>
<evidence type="ECO:0000313" key="5">
    <source>
        <dbReference type="Proteomes" id="UP000828390"/>
    </source>
</evidence>
<dbReference type="Proteomes" id="UP000828390">
    <property type="component" value="Unassembled WGS sequence"/>
</dbReference>
<evidence type="ECO:0000259" key="3">
    <source>
        <dbReference type="Pfam" id="PF03372"/>
    </source>
</evidence>
<dbReference type="GO" id="GO:0004767">
    <property type="term" value="F:sphingomyelin phosphodiesterase activity"/>
    <property type="evidence" value="ECO:0007669"/>
    <property type="project" value="UniProtKB-EC"/>
</dbReference>
<reference evidence="4" key="2">
    <citation type="submission" date="2020-11" db="EMBL/GenBank/DDBJ databases">
        <authorList>
            <person name="McCartney M.A."/>
            <person name="Auch B."/>
            <person name="Kono T."/>
            <person name="Mallez S."/>
            <person name="Becker A."/>
            <person name="Gohl D.M."/>
            <person name="Silverstein K.A.T."/>
            <person name="Koren S."/>
            <person name="Bechman K.B."/>
            <person name="Herman A."/>
            <person name="Abrahante J.E."/>
            <person name="Garbe J."/>
        </authorList>
    </citation>
    <scope>NUCLEOTIDE SEQUENCE</scope>
    <source>
        <strain evidence="4">Duluth1</strain>
        <tissue evidence="4">Whole animal</tissue>
    </source>
</reference>
<dbReference type="Pfam" id="PF03372">
    <property type="entry name" value="Exo_endo_phos"/>
    <property type="match status" value="1"/>
</dbReference>